<proteinExistence type="predicted"/>
<keyword evidence="2" id="KW-1003">Cell membrane</keyword>
<feature type="transmembrane region" description="Helical" evidence="8">
    <location>
        <begin position="17"/>
        <end position="44"/>
    </location>
</feature>
<dbReference type="GO" id="GO:0016763">
    <property type="term" value="F:pentosyltransferase activity"/>
    <property type="evidence" value="ECO:0007669"/>
    <property type="project" value="TreeGrafter"/>
</dbReference>
<dbReference type="InterPro" id="IPR050297">
    <property type="entry name" value="LipidA_mod_glycosyltrf_83"/>
</dbReference>
<dbReference type="GO" id="GO:0005886">
    <property type="term" value="C:plasma membrane"/>
    <property type="evidence" value="ECO:0007669"/>
    <property type="project" value="UniProtKB-SubCell"/>
</dbReference>
<keyword evidence="7 8" id="KW-0472">Membrane</keyword>
<dbReference type="Proteomes" id="UP000636505">
    <property type="component" value="Unassembled WGS sequence"/>
</dbReference>
<evidence type="ECO:0000256" key="3">
    <source>
        <dbReference type="ARBA" id="ARBA00022676"/>
    </source>
</evidence>
<comment type="subcellular location">
    <subcellularLocation>
        <location evidence="1">Cell membrane</location>
        <topology evidence="1">Multi-pass membrane protein</topology>
    </subcellularLocation>
</comment>
<evidence type="ECO:0000256" key="2">
    <source>
        <dbReference type="ARBA" id="ARBA00022475"/>
    </source>
</evidence>
<evidence type="ECO:0000313" key="10">
    <source>
        <dbReference type="Proteomes" id="UP000636505"/>
    </source>
</evidence>
<feature type="transmembrane region" description="Helical" evidence="8">
    <location>
        <begin position="294"/>
        <end position="312"/>
    </location>
</feature>
<organism evidence="9 10">
    <name type="scientific">Vasconcelosia minhoensis LEGE 07310</name>
    <dbReference type="NCBI Taxonomy" id="915328"/>
    <lineage>
        <taxon>Bacteria</taxon>
        <taxon>Bacillati</taxon>
        <taxon>Cyanobacteriota</taxon>
        <taxon>Cyanophyceae</taxon>
        <taxon>Nodosilineales</taxon>
        <taxon>Cymatolegaceae</taxon>
        <taxon>Vasconcelosia</taxon>
        <taxon>Vasconcelosia minhoensis</taxon>
    </lineage>
</organism>
<feature type="transmembrane region" description="Helical" evidence="8">
    <location>
        <begin position="151"/>
        <end position="169"/>
    </location>
</feature>
<evidence type="ECO:0000256" key="7">
    <source>
        <dbReference type="ARBA" id="ARBA00023136"/>
    </source>
</evidence>
<evidence type="ECO:0000256" key="8">
    <source>
        <dbReference type="SAM" id="Phobius"/>
    </source>
</evidence>
<feature type="transmembrane region" description="Helical" evidence="8">
    <location>
        <begin position="463"/>
        <end position="493"/>
    </location>
</feature>
<dbReference type="PANTHER" id="PTHR33908:SF11">
    <property type="entry name" value="MEMBRANE PROTEIN"/>
    <property type="match status" value="1"/>
</dbReference>
<dbReference type="RefSeq" id="WP_193905330.1">
    <property type="nucleotide sequence ID" value="NZ_JADEXG010000008.1"/>
</dbReference>
<dbReference type="GO" id="GO:0009103">
    <property type="term" value="P:lipopolysaccharide biosynthetic process"/>
    <property type="evidence" value="ECO:0007669"/>
    <property type="project" value="UniProtKB-ARBA"/>
</dbReference>
<evidence type="ECO:0000313" key="9">
    <source>
        <dbReference type="EMBL" id="MBE9076668.1"/>
    </source>
</evidence>
<feature type="transmembrane region" description="Helical" evidence="8">
    <location>
        <begin position="368"/>
        <end position="389"/>
    </location>
</feature>
<dbReference type="EMBL" id="JADEXG010000008">
    <property type="protein sequence ID" value="MBE9076668.1"/>
    <property type="molecule type" value="Genomic_DNA"/>
</dbReference>
<keyword evidence="5 8" id="KW-0812">Transmembrane</keyword>
<keyword evidence="3" id="KW-0328">Glycosyltransferase</keyword>
<feature type="transmembrane region" description="Helical" evidence="8">
    <location>
        <begin position="342"/>
        <end position="361"/>
    </location>
</feature>
<dbReference type="PANTHER" id="PTHR33908">
    <property type="entry name" value="MANNOSYLTRANSFERASE YKCB-RELATED"/>
    <property type="match status" value="1"/>
</dbReference>
<feature type="transmembrane region" description="Helical" evidence="8">
    <location>
        <begin position="175"/>
        <end position="192"/>
    </location>
</feature>
<feature type="transmembrane region" description="Helical" evidence="8">
    <location>
        <begin position="319"/>
        <end position="336"/>
    </location>
</feature>
<accession>A0A8J7AU43</accession>
<gene>
    <name evidence="9" type="ORF">IQ241_05045</name>
</gene>
<dbReference type="AlphaFoldDB" id="A0A8J7AU43"/>
<evidence type="ECO:0000256" key="5">
    <source>
        <dbReference type="ARBA" id="ARBA00022692"/>
    </source>
</evidence>
<feature type="transmembrane region" description="Helical" evidence="8">
    <location>
        <begin position="204"/>
        <end position="227"/>
    </location>
</feature>
<keyword evidence="6 8" id="KW-1133">Transmembrane helix</keyword>
<name>A0A8J7AU43_9CYAN</name>
<feature type="transmembrane region" description="Helical" evidence="8">
    <location>
        <begin position="233"/>
        <end position="251"/>
    </location>
</feature>
<evidence type="ECO:0000256" key="6">
    <source>
        <dbReference type="ARBA" id="ARBA00022989"/>
    </source>
</evidence>
<evidence type="ECO:0000256" key="1">
    <source>
        <dbReference type="ARBA" id="ARBA00004651"/>
    </source>
</evidence>
<reference evidence="9" key="1">
    <citation type="submission" date="2020-10" db="EMBL/GenBank/DDBJ databases">
        <authorList>
            <person name="Castelo-Branco R."/>
            <person name="Eusebio N."/>
            <person name="Adriana R."/>
            <person name="Vieira A."/>
            <person name="Brugerolle De Fraissinette N."/>
            <person name="Rezende De Castro R."/>
            <person name="Schneider M.P."/>
            <person name="Vasconcelos V."/>
            <person name="Leao P.N."/>
        </authorList>
    </citation>
    <scope>NUCLEOTIDE SEQUENCE</scope>
    <source>
        <strain evidence="9">LEGE 07310</strain>
    </source>
</reference>
<protein>
    <submittedName>
        <fullName evidence="9">Uncharacterized protein</fullName>
    </submittedName>
</protein>
<feature type="transmembrane region" description="Helical" evidence="8">
    <location>
        <begin position="93"/>
        <end position="112"/>
    </location>
</feature>
<evidence type="ECO:0000256" key="4">
    <source>
        <dbReference type="ARBA" id="ARBA00022679"/>
    </source>
</evidence>
<feature type="transmembrane region" description="Helical" evidence="8">
    <location>
        <begin position="118"/>
        <end position="144"/>
    </location>
</feature>
<keyword evidence="10" id="KW-1185">Reference proteome</keyword>
<comment type="caution">
    <text evidence="9">The sequence shown here is derived from an EMBL/GenBank/DDBJ whole genome shotgun (WGS) entry which is preliminary data.</text>
</comment>
<keyword evidence="4" id="KW-0808">Transferase</keyword>
<sequence>MANRIETHPPSRLFSRWLIPVGLTQVGATILPLFAGITLIYLAFLKPGIWGIDGNDMLSVSKSLVLRGDFTVPPGTGGILGPDGQYYSARYPLLPIVAVPFVAIGLLLGNVLNLPTHYTAAACGIFLSALLTAGTAGFVVLLTLRLGGTRAGAYLAAVGFAFGTTALVYAREFFAEPLLSLLTTVALYMALCSKPSRIPLGTSLLSALVVTAKPSGIVVGPALSLYFLVKREAWPKVIAPSLGTCLGAMLYMSYNAMRFGSFFSSGQNTSRFGAEGFLGRFVGLLVSPGAGGGLFWYCPPTLLAIVGLWMLWRRQKTEGVAIAGLFAGFLILHSFWEFGGWNWGPRFLVPVLPSLMALAGLTGRRWRGFLIGLIILGFLVNAPTLVAFYQRYYAEAADAGQIRQALALWGDPSNAPIFNVWGATLRQLQDAFSTPVQDVFAQVGAPPPPGQFLTAELLRIVAVWWWFLPIAGIPLWVGVILASLLTFIGLFLLREGWKASVLTTTPTQLNASDSIHSISRDV</sequence>